<feature type="transmembrane region" description="Helical" evidence="14">
    <location>
        <begin position="72"/>
        <end position="90"/>
    </location>
</feature>
<dbReference type="GO" id="GO:0005886">
    <property type="term" value="C:plasma membrane"/>
    <property type="evidence" value="ECO:0007669"/>
    <property type="project" value="UniProtKB-SubCell"/>
</dbReference>
<dbReference type="STRING" id="1802514.A2955_02125"/>
<comment type="miscellaneous">
    <text evidence="14">Bacitracin is thought to be involved in the inhibition of peptidoglycan synthesis by sequestering undecaprenyl diphosphate, thereby reducing the pool of lipid carrier available.</text>
</comment>
<dbReference type="InterPro" id="IPR003824">
    <property type="entry name" value="UppP"/>
</dbReference>
<evidence type="ECO:0000256" key="13">
    <source>
        <dbReference type="ARBA" id="ARBA00047594"/>
    </source>
</evidence>
<evidence type="ECO:0000256" key="9">
    <source>
        <dbReference type="ARBA" id="ARBA00023136"/>
    </source>
</evidence>
<dbReference type="PANTHER" id="PTHR30622">
    <property type="entry name" value="UNDECAPRENYL-DIPHOSPHATASE"/>
    <property type="match status" value="1"/>
</dbReference>
<dbReference type="GO" id="GO:0008360">
    <property type="term" value="P:regulation of cell shape"/>
    <property type="evidence" value="ECO:0007669"/>
    <property type="project" value="UniProtKB-KW"/>
</dbReference>
<evidence type="ECO:0000256" key="5">
    <source>
        <dbReference type="ARBA" id="ARBA00022475"/>
    </source>
</evidence>
<name>A0A1F8B6U3_9BACT</name>
<gene>
    <name evidence="14" type="primary">uppP</name>
    <name evidence="15" type="ORF">A2955_02125</name>
</gene>
<dbReference type="GO" id="GO:0071555">
    <property type="term" value="P:cell wall organization"/>
    <property type="evidence" value="ECO:0007669"/>
    <property type="project" value="UniProtKB-KW"/>
</dbReference>
<keyword evidence="9 14" id="KW-0472">Membrane</keyword>
<reference evidence="15 16" key="1">
    <citation type="journal article" date="2016" name="Nat. Commun.">
        <title>Thousands of microbial genomes shed light on interconnected biogeochemical processes in an aquifer system.</title>
        <authorList>
            <person name="Anantharaman K."/>
            <person name="Brown C.T."/>
            <person name="Hug L.A."/>
            <person name="Sharon I."/>
            <person name="Castelle C.J."/>
            <person name="Probst A.J."/>
            <person name="Thomas B.C."/>
            <person name="Singh A."/>
            <person name="Wilkins M.J."/>
            <person name="Karaoz U."/>
            <person name="Brodie E.L."/>
            <person name="Williams K.H."/>
            <person name="Hubbard S.S."/>
            <person name="Banfield J.F."/>
        </authorList>
    </citation>
    <scope>NUCLEOTIDE SEQUENCE [LARGE SCALE GENOMIC DNA]</scope>
</reference>
<keyword evidence="8 14" id="KW-1133">Transmembrane helix</keyword>
<dbReference type="GO" id="GO:0046677">
    <property type="term" value="P:response to antibiotic"/>
    <property type="evidence" value="ECO:0007669"/>
    <property type="project" value="UniProtKB-UniRule"/>
</dbReference>
<dbReference type="EMBL" id="MGHA01000027">
    <property type="protein sequence ID" value="OGM59764.1"/>
    <property type="molecule type" value="Genomic_DNA"/>
</dbReference>
<evidence type="ECO:0000256" key="11">
    <source>
        <dbReference type="ARBA" id="ARBA00032707"/>
    </source>
</evidence>
<evidence type="ECO:0000256" key="2">
    <source>
        <dbReference type="ARBA" id="ARBA00010621"/>
    </source>
</evidence>
<dbReference type="GO" id="GO:0009252">
    <property type="term" value="P:peptidoglycan biosynthetic process"/>
    <property type="evidence" value="ECO:0007669"/>
    <property type="project" value="UniProtKB-KW"/>
</dbReference>
<comment type="catalytic activity">
    <reaction evidence="13 14">
        <text>di-trans,octa-cis-undecaprenyl diphosphate + H2O = di-trans,octa-cis-undecaprenyl phosphate + phosphate + H(+)</text>
        <dbReference type="Rhea" id="RHEA:28094"/>
        <dbReference type="ChEBI" id="CHEBI:15377"/>
        <dbReference type="ChEBI" id="CHEBI:15378"/>
        <dbReference type="ChEBI" id="CHEBI:43474"/>
        <dbReference type="ChEBI" id="CHEBI:58405"/>
        <dbReference type="ChEBI" id="CHEBI:60392"/>
        <dbReference type="EC" id="3.6.1.27"/>
    </reaction>
</comment>
<evidence type="ECO:0000256" key="4">
    <source>
        <dbReference type="ARBA" id="ARBA00021581"/>
    </source>
</evidence>
<comment type="function">
    <text evidence="14">Catalyzes the dephosphorylation of undecaprenyl diphosphate (UPP). Confers resistance to bacitracin.</text>
</comment>
<evidence type="ECO:0000256" key="3">
    <source>
        <dbReference type="ARBA" id="ARBA00012374"/>
    </source>
</evidence>
<evidence type="ECO:0000256" key="6">
    <source>
        <dbReference type="ARBA" id="ARBA00022692"/>
    </source>
</evidence>
<feature type="transmembrane region" description="Helical" evidence="14">
    <location>
        <begin position="96"/>
        <end position="117"/>
    </location>
</feature>
<accession>A0A1F8B6U3</accession>
<dbReference type="AlphaFoldDB" id="A0A1F8B6U3"/>
<feature type="transmembrane region" description="Helical" evidence="14">
    <location>
        <begin position="40"/>
        <end position="60"/>
    </location>
</feature>
<keyword evidence="14" id="KW-0133">Cell shape</keyword>
<dbReference type="PANTHER" id="PTHR30622:SF2">
    <property type="entry name" value="UNDECAPRENYL-DIPHOSPHATASE"/>
    <property type="match status" value="1"/>
</dbReference>
<keyword evidence="7 14" id="KW-0378">Hydrolase</keyword>
<keyword evidence="14" id="KW-0961">Cell wall biogenesis/degradation</keyword>
<feature type="transmembrane region" description="Helical" evidence="14">
    <location>
        <begin position="167"/>
        <end position="188"/>
    </location>
</feature>
<proteinExistence type="inferred from homology"/>
<comment type="caution">
    <text evidence="15">The sequence shown here is derived from an EMBL/GenBank/DDBJ whole genome shotgun (WGS) entry which is preliminary data.</text>
</comment>
<dbReference type="GO" id="GO:0050380">
    <property type="term" value="F:undecaprenyl-diphosphatase activity"/>
    <property type="evidence" value="ECO:0007669"/>
    <property type="project" value="UniProtKB-UniRule"/>
</dbReference>
<evidence type="ECO:0000256" key="8">
    <source>
        <dbReference type="ARBA" id="ARBA00022989"/>
    </source>
</evidence>
<keyword evidence="14" id="KW-0573">Peptidoglycan synthesis</keyword>
<feature type="transmembrane region" description="Helical" evidence="14">
    <location>
        <begin position="229"/>
        <end position="245"/>
    </location>
</feature>
<sequence>MNIIWSVVLGIIQGLTEFLPVSSSGHLVIAQHFIPGFSQPGVMYDVILHLATLLAILYFFRKKIFKLGLKYYQLLLVGTIPAAVLGFLFQSQLEKMFGNFKMVGVELVITGILNLLVDKVETRKTNISNTNSLLIGISQAVAIIPGISRSGATIFTGVKLGIDKKKVAEFSFLLSIPAILGANILEFATHGLSDGFANPLFYLVGFVAALISGFYSINMVFNSLAKKKFGLFGIYAIALGLIVIFI</sequence>
<dbReference type="Pfam" id="PF02673">
    <property type="entry name" value="BacA"/>
    <property type="match status" value="1"/>
</dbReference>
<dbReference type="EC" id="3.6.1.27" evidence="3 14"/>
<comment type="subcellular location">
    <subcellularLocation>
        <location evidence="1 14">Cell membrane</location>
        <topology evidence="1 14">Multi-pass membrane protein</topology>
    </subcellularLocation>
</comment>
<keyword evidence="5 14" id="KW-1003">Cell membrane</keyword>
<evidence type="ECO:0000256" key="10">
    <source>
        <dbReference type="ARBA" id="ARBA00023251"/>
    </source>
</evidence>
<evidence type="ECO:0000256" key="12">
    <source>
        <dbReference type="ARBA" id="ARBA00032932"/>
    </source>
</evidence>
<dbReference type="HAMAP" id="MF_01006">
    <property type="entry name" value="Undec_diphosphatase"/>
    <property type="match status" value="1"/>
</dbReference>
<evidence type="ECO:0000313" key="15">
    <source>
        <dbReference type="EMBL" id="OGM59764.1"/>
    </source>
</evidence>
<keyword evidence="6 14" id="KW-0812">Transmembrane</keyword>
<evidence type="ECO:0000256" key="1">
    <source>
        <dbReference type="ARBA" id="ARBA00004651"/>
    </source>
</evidence>
<feature type="transmembrane region" description="Helical" evidence="14">
    <location>
        <begin position="200"/>
        <end position="217"/>
    </location>
</feature>
<evidence type="ECO:0000256" key="7">
    <source>
        <dbReference type="ARBA" id="ARBA00022801"/>
    </source>
</evidence>
<protein>
    <recommendedName>
        <fullName evidence="4 14">Undecaprenyl-diphosphatase</fullName>
        <ecNumber evidence="3 14">3.6.1.27</ecNumber>
    </recommendedName>
    <alternativeName>
        <fullName evidence="12 14">Bacitracin resistance protein</fullName>
    </alternativeName>
    <alternativeName>
        <fullName evidence="11 14">Undecaprenyl pyrophosphate phosphatase</fullName>
    </alternativeName>
</protein>
<evidence type="ECO:0000313" key="16">
    <source>
        <dbReference type="Proteomes" id="UP000177501"/>
    </source>
</evidence>
<organism evidence="15 16">
    <name type="scientific">Candidatus Woesebacteria bacterium RIFCSPLOWO2_01_FULL_37_19</name>
    <dbReference type="NCBI Taxonomy" id="1802514"/>
    <lineage>
        <taxon>Bacteria</taxon>
        <taxon>Candidatus Woeseibacteriota</taxon>
    </lineage>
</organism>
<evidence type="ECO:0000256" key="14">
    <source>
        <dbReference type="HAMAP-Rule" id="MF_01006"/>
    </source>
</evidence>
<dbReference type="Proteomes" id="UP000177501">
    <property type="component" value="Unassembled WGS sequence"/>
</dbReference>
<keyword evidence="10 14" id="KW-0046">Antibiotic resistance</keyword>
<comment type="similarity">
    <text evidence="2 14">Belongs to the UppP family.</text>
</comment>